<evidence type="ECO:0000256" key="1">
    <source>
        <dbReference type="SAM" id="MobiDB-lite"/>
    </source>
</evidence>
<dbReference type="AlphaFoldDB" id="A0A8J2L3I8"/>
<proteinExistence type="predicted"/>
<reference evidence="2" key="1">
    <citation type="submission" date="2021-06" db="EMBL/GenBank/DDBJ databases">
        <authorList>
            <person name="Hodson N. C."/>
            <person name="Mongue J. A."/>
            <person name="Jaron S. K."/>
        </authorList>
    </citation>
    <scope>NUCLEOTIDE SEQUENCE</scope>
</reference>
<evidence type="ECO:0000313" key="3">
    <source>
        <dbReference type="Proteomes" id="UP000708208"/>
    </source>
</evidence>
<comment type="caution">
    <text evidence="2">The sequence shown here is derived from an EMBL/GenBank/DDBJ whole genome shotgun (WGS) entry which is preliminary data.</text>
</comment>
<sequence>MLVSTRRFFVTSEGLYDEEIIQHYLSDDEDQHDPEIDSEGEDDPE</sequence>
<dbReference type="EMBL" id="CAJVCH010542104">
    <property type="protein sequence ID" value="CAG7827056.1"/>
    <property type="molecule type" value="Genomic_DNA"/>
</dbReference>
<feature type="compositionally biased region" description="Acidic residues" evidence="1">
    <location>
        <begin position="27"/>
        <end position="45"/>
    </location>
</feature>
<evidence type="ECO:0000313" key="2">
    <source>
        <dbReference type="EMBL" id="CAG7827056.1"/>
    </source>
</evidence>
<feature type="non-terminal residue" evidence="2">
    <location>
        <position position="1"/>
    </location>
</feature>
<organism evidence="2 3">
    <name type="scientific">Allacma fusca</name>
    <dbReference type="NCBI Taxonomy" id="39272"/>
    <lineage>
        <taxon>Eukaryota</taxon>
        <taxon>Metazoa</taxon>
        <taxon>Ecdysozoa</taxon>
        <taxon>Arthropoda</taxon>
        <taxon>Hexapoda</taxon>
        <taxon>Collembola</taxon>
        <taxon>Symphypleona</taxon>
        <taxon>Sminthuridae</taxon>
        <taxon>Allacma</taxon>
    </lineage>
</organism>
<accession>A0A8J2L3I8</accession>
<keyword evidence="3" id="KW-1185">Reference proteome</keyword>
<dbReference type="Proteomes" id="UP000708208">
    <property type="component" value="Unassembled WGS sequence"/>
</dbReference>
<gene>
    <name evidence="2" type="ORF">AFUS01_LOCUS37067</name>
</gene>
<protein>
    <submittedName>
        <fullName evidence="2">Uncharacterized protein</fullName>
    </submittedName>
</protein>
<name>A0A8J2L3I8_9HEXA</name>
<feature type="region of interest" description="Disordered" evidence="1">
    <location>
        <begin position="25"/>
        <end position="45"/>
    </location>
</feature>